<keyword evidence="1" id="KW-0472">Membrane</keyword>
<protein>
    <recommendedName>
        <fullName evidence="4">SGNH/GDSL hydrolase family protein</fullName>
    </recommendedName>
</protein>
<evidence type="ECO:0008006" key="4">
    <source>
        <dbReference type="Google" id="ProtNLM"/>
    </source>
</evidence>
<keyword evidence="1" id="KW-1133">Transmembrane helix</keyword>
<gene>
    <name evidence="2" type="ORF">JMN32_11145</name>
</gene>
<dbReference type="Proteomes" id="UP000614216">
    <property type="component" value="Unassembled WGS sequence"/>
</dbReference>
<dbReference type="SUPFAM" id="SSF52266">
    <property type="entry name" value="SGNH hydrolase"/>
    <property type="match status" value="1"/>
</dbReference>
<dbReference type="EMBL" id="JAEUGD010000042">
    <property type="protein sequence ID" value="MBL6446871.1"/>
    <property type="molecule type" value="Genomic_DNA"/>
</dbReference>
<evidence type="ECO:0000313" key="3">
    <source>
        <dbReference type="Proteomes" id="UP000614216"/>
    </source>
</evidence>
<dbReference type="InterPro" id="IPR036514">
    <property type="entry name" value="SGNH_hydro_sf"/>
</dbReference>
<evidence type="ECO:0000256" key="1">
    <source>
        <dbReference type="SAM" id="Phobius"/>
    </source>
</evidence>
<dbReference type="Gene3D" id="3.40.50.1110">
    <property type="entry name" value="SGNH hydrolase"/>
    <property type="match status" value="1"/>
</dbReference>
<reference evidence="2" key="1">
    <citation type="submission" date="2021-01" db="EMBL/GenBank/DDBJ databases">
        <title>Fulvivirga kasyanovii gen. nov., sp nov., a novel member of the phylum Bacteroidetes isolated from seawater in a mussel farm.</title>
        <authorList>
            <person name="Zhao L.-H."/>
            <person name="Wang Z.-J."/>
        </authorList>
    </citation>
    <scope>NUCLEOTIDE SEQUENCE</scope>
    <source>
        <strain evidence="2">29W222</strain>
    </source>
</reference>
<proteinExistence type="predicted"/>
<evidence type="ECO:0000313" key="2">
    <source>
        <dbReference type="EMBL" id="MBL6446871.1"/>
    </source>
</evidence>
<comment type="caution">
    <text evidence="2">The sequence shown here is derived from an EMBL/GenBank/DDBJ whole genome shotgun (WGS) entry which is preliminary data.</text>
</comment>
<dbReference type="AlphaFoldDB" id="A0A937FYL6"/>
<dbReference type="GO" id="GO:0016788">
    <property type="term" value="F:hydrolase activity, acting on ester bonds"/>
    <property type="evidence" value="ECO:0007669"/>
    <property type="project" value="UniProtKB-ARBA"/>
</dbReference>
<dbReference type="RefSeq" id="WP_202856413.1">
    <property type="nucleotide sequence ID" value="NZ_JAEUGD010000042.1"/>
</dbReference>
<organism evidence="2 3">
    <name type="scientific">Fulvivirga marina</name>
    <dbReference type="NCBI Taxonomy" id="2494733"/>
    <lineage>
        <taxon>Bacteria</taxon>
        <taxon>Pseudomonadati</taxon>
        <taxon>Bacteroidota</taxon>
        <taxon>Cytophagia</taxon>
        <taxon>Cytophagales</taxon>
        <taxon>Fulvivirgaceae</taxon>
        <taxon>Fulvivirga</taxon>
    </lineage>
</organism>
<accession>A0A937FYL6</accession>
<keyword evidence="3" id="KW-1185">Reference proteome</keyword>
<keyword evidence="1" id="KW-0812">Transmembrane</keyword>
<name>A0A937FYL6_9BACT</name>
<feature type="transmembrane region" description="Helical" evidence="1">
    <location>
        <begin position="7"/>
        <end position="29"/>
    </location>
</feature>
<sequence>MSKRKLFIVRVLLFSAICFVVLLSISSFLKIGHKYVDRRPNIKLYRVFDRADINAQLLILGSSIAEAAFNSGIIEEQTGLKTYNAALSGRKIQDWRPVGYQLCHADTVPDIVILDVFPNMLDWYGNIYHPQDFYPYLLNPNVKEALSEINSRYSKLVTVPFYELTMLNSNYIKDAFQAWVTGLEQQGYDSLEFVQTEGSDFDPKDLQHFIPVAADPLSVKAYYELISCFNQRGTRVIFIAPPMYSPGMSAYVRYGEVKQMVNQIADSTNSLFLDYSNLESFSEKKLYFFNNTHLNGEGAAAFSRRFSLDIKPLTN</sequence>